<dbReference type="EMBL" id="PPHD01046416">
    <property type="protein sequence ID" value="POI23758.1"/>
    <property type="molecule type" value="Genomic_DNA"/>
</dbReference>
<dbReference type="AlphaFoldDB" id="A0A2P4SI50"/>
<evidence type="ECO:0000313" key="2">
    <source>
        <dbReference type="Proteomes" id="UP000237246"/>
    </source>
</evidence>
<sequence>SLVVRPGKDVHGLYPGQVRRLHQTYVPRRAPGPFSRLQPAPVNYEAQTPFQPDFDNSALRNYVHFQKIVRRRPTAEWYNQTSYKAAFDLLYLKTGHENKHTPTTVPVPYTTWNRAFVQRMFSAAQAYT</sequence>
<dbReference type="Proteomes" id="UP000237246">
    <property type="component" value="Unassembled WGS sequence"/>
</dbReference>
<dbReference type="OrthoDB" id="10034627at2759"/>
<protein>
    <submittedName>
        <fullName evidence="1">Uncharacterized protein</fullName>
    </submittedName>
</protein>
<dbReference type="PANTHER" id="PTHR31763">
    <property type="entry name" value="HYPOTHETICAL PROTEIN LOC689766"/>
    <property type="match status" value="1"/>
</dbReference>
<proteinExistence type="predicted"/>
<accession>A0A2P4SI50</accession>
<comment type="caution">
    <text evidence="1">The sequence shown here is derived from an EMBL/GenBank/DDBJ whole genome shotgun (WGS) entry which is preliminary data.</text>
</comment>
<evidence type="ECO:0000313" key="1">
    <source>
        <dbReference type="EMBL" id="POI23758.1"/>
    </source>
</evidence>
<organism evidence="1 2">
    <name type="scientific">Bambusicola thoracicus</name>
    <name type="common">Chinese bamboo-partridge</name>
    <name type="synonym">Perdix thoracica</name>
    <dbReference type="NCBI Taxonomy" id="9083"/>
    <lineage>
        <taxon>Eukaryota</taxon>
        <taxon>Metazoa</taxon>
        <taxon>Chordata</taxon>
        <taxon>Craniata</taxon>
        <taxon>Vertebrata</taxon>
        <taxon>Euteleostomi</taxon>
        <taxon>Archelosauria</taxon>
        <taxon>Archosauria</taxon>
        <taxon>Dinosauria</taxon>
        <taxon>Saurischia</taxon>
        <taxon>Theropoda</taxon>
        <taxon>Coelurosauria</taxon>
        <taxon>Aves</taxon>
        <taxon>Neognathae</taxon>
        <taxon>Galloanserae</taxon>
        <taxon>Galliformes</taxon>
        <taxon>Phasianidae</taxon>
        <taxon>Perdicinae</taxon>
        <taxon>Bambusicola</taxon>
    </lineage>
</organism>
<dbReference type="Pfam" id="PF17670">
    <property type="entry name" value="DUF5530"/>
    <property type="match status" value="1"/>
</dbReference>
<dbReference type="InterPro" id="IPR037668">
    <property type="entry name" value="SPMIP3"/>
</dbReference>
<name>A0A2P4SI50_BAMTH</name>
<gene>
    <name evidence="1" type="ORF">CIB84_012494</name>
</gene>
<feature type="non-terminal residue" evidence="1">
    <location>
        <position position="1"/>
    </location>
</feature>
<dbReference type="PANTHER" id="PTHR31763:SF2">
    <property type="entry name" value="CHROMOSOME 1 OPEN READING FRAME 100"/>
    <property type="match status" value="1"/>
</dbReference>
<keyword evidence="2" id="KW-1185">Reference proteome</keyword>
<reference evidence="1 2" key="1">
    <citation type="submission" date="2018-01" db="EMBL/GenBank/DDBJ databases">
        <title>Comparison of the Chinese Bamboo Partridge and Red Junglefowl genome sequences highlights the importance of demography in genome evolution.</title>
        <authorList>
            <person name="Tiley G.P."/>
            <person name="Kimball R.T."/>
            <person name="Braun E.L."/>
            <person name="Burleigh J.G."/>
        </authorList>
    </citation>
    <scope>NUCLEOTIDE SEQUENCE [LARGE SCALE GENOMIC DNA]</scope>
    <source>
        <strain evidence="1">RTK389</strain>
        <tissue evidence="1">Blood</tissue>
    </source>
</reference>